<protein>
    <recommendedName>
        <fullName evidence="1">HTH cro/C1-type domain-containing protein</fullName>
    </recommendedName>
</protein>
<reference evidence="3" key="1">
    <citation type="journal article" date="2019" name="Int. J. Syst. Evol. Microbiol.">
        <title>The Global Catalogue of Microorganisms (GCM) 10K type strain sequencing project: providing services to taxonomists for standard genome sequencing and annotation.</title>
        <authorList>
            <consortium name="The Broad Institute Genomics Platform"/>
            <consortium name="The Broad Institute Genome Sequencing Center for Infectious Disease"/>
            <person name="Wu L."/>
            <person name="Ma J."/>
        </authorList>
    </citation>
    <scope>NUCLEOTIDE SEQUENCE [LARGE SCALE GENOMIC DNA]</scope>
    <source>
        <strain evidence="3">JCM 15591</strain>
    </source>
</reference>
<dbReference type="PROSITE" id="PS50943">
    <property type="entry name" value="HTH_CROC1"/>
    <property type="match status" value="1"/>
</dbReference>
<evidence type="ECO:0000259" key="1">
    <source>
        <dbReference type="PROSITE" id="PS50943"/>
    </source>
</evidence>
<evidence type="ECO:0000313" key="2">
    <source>
        <dbReference type="EMBL" id="GAA1754358.1"/>
    </source>
</evidence>
<dbReference type="Proteomes" id="UP001501475">
    <property type="component" value="Unassembled WGS sequence"/>
</dbReference>
<dbReference type="SMART" id="SM00530">
    <property type="entry name" value="HTH_XRE"/>
    <property type="match status" value="1"/>
</dbReference>
<gene>
    <name evidence="2" type="ORF">GCM10009810_12730</name>
</gene>
<accession>A0ABP4WJR1</accession>
<dbReference type="Gene3D" id="1.10.260.40">
    <property type="entry name" value="lambda repressor-like DNA-binding domains"/>
    <property type="match status" value="1"/>
</dbReference>
<keyword evidence="3" id="KW-1185">Reference proteome</keyword>
<organism evidence="2 3">
    <name type="scientific">Nostocoides vanveenii</name>
    <dbReference type="NCBI Taxonomy" id="330835"/>
    <lineage>
        <taxon>Bacteria</taxon>
        <taxon>Bacillati</taxon>
        <taxon>Actinomycetota</taxon>
        <taxon>Actinomycetes</taxon>
        <taxon>Micrococcales</taxon>
        <taxon>Intrasporangiaceae</taxon>
        <taxon>Nostocoides</taxon>
    </lineage>
</organism>
<dbReference type="SUPFAM" id="SSF47413">
    <property type="entry name" value="lambda repressor-like DNA-binding domains"/>
    <property type="match status" value="1"/>
</dbReference>
<dbReference type="CDD" id="cd00093">
    <property type="entry name" value="HTH_XRE"/>
    <property type="match status" value="1"/>
</dbReference>
<proteinExistence type="predicted"/>
<sequence>MIGEVREPDLSQLRAIFNDLRAKSGMSFDDLASASGLTRGTLLNISSGRYNGDLRTWLMLARAWGVSLDEVLAPVWGSERDSPVKRRSR</sequence>
<feature type="domain" description="HTH cro/C1-type" evidence="1">
    <location>
        <begin position="20"/>
        <end position="71"/>
    </location>
</feature>
<comment type="caution">
    <text evidence="2">The sequence shown here is derived from an EMBL/GenBank/DDBJ whole genome shotgun (WGS) entry which is preliminary data.</text>
</comment>
<dbReference type="Pfam" id="PF13560">
    <property type="entry name" value="HTH_31"/>
    <property type="match status" value="1"/>
</dbReference>
<dbReference type="EMBL" id="BAAAPN010000034">
    <property type="protein sequence ID" value="GAA1754358.1"/>
    <property type="molecule type" value="Genomic_DNA"/>
</dbReference>
<name>A0ABP4WJR1_9MICO</name>
<evidence type="ECO:0000313" key="3">
    <source>
        <dbReference type="Proteomes" id="UP001501475"/>
    </source>
</evidence>
<dbReference type="InterPro" id="IPR001387">
    <property type="entry name" value="Cro/C1-type_HTH"/>
</dbReference>
<dbReference type="InterPro" id="IPR010982">
    <property type="entry name" value="Lambda_DNA-bd_dom_sf"/>
</dbReference>